<gene>
    <name evidence="1" type="ORF">DSM3645_24490</name>
</gene>
<sequence>MRLIRINQLPDVVEAGLMARCYGVRAGDLRDMVNSGQLPGVPMGTKVLVNPQRVDEALLRLTGGEIPTDHIEAIQ</sequence>
<organism evidence="1 2">
    <name type="scientific">Blastopirellula marina DSM 3645</name>
    <dbReference type="NCBI Taxonomy" id="314230"/>
    <lineage>
        <taxon>Bacteria</taxon>
        <taxon>Pseudomonadati</taxon>
        <taxon>Planctomycetota</taxon>
        <taxon>Planctomycetia</taxon>
        <taxon>Pirellulales</taxon>
        <taxon>Pirellulaceae</taxon>
        <taxon>Blastopirellula</taxon>
    </lineage>
</organism>
<dbReference type="Proteomes" id="UP000004358">
    <property type="component" value="Unassembled WGS sequence"/>
</dbReference>
<dbReference type="RefSeq" id="WP_002652795.1">
    <property type="nucleotide sequence ID" value="NZ_CH672376.1"/>
</dbReference>
<proteinExistence type="predicted"/>
<evidence type="ECO:0000313" key="2">
    <source>
        <dbReference type="Proteomes" id="UP000004358"/>
    </source>
</evidence>
<comment type="caution">
    <text evidence="1">The sequence shown here is derived from an EMBL/GenBank/DDBJ whole genome shotgun (WGS) entry which is preliminary data.</text>
</comment>
<evidence type="ECO:0000313" key="1">
    <source>
        <dbReference type="EMBL" id="EAQ79725.1"/>
    </source>
</evidence>
<dbReference type="EMBL" id="AANZ01000013">
    <property type="protein sequence ID" value="EAQ79725.1"/>
    <property type="molecule type" value="Genomic_DNA"/>
</dbReference>
<dbReference type="HOGENOM" id="CLU_2663754_0_0_0"/>
<accession>A3ZUY9</accession>
<evidence type="ECO:0008006" key="3">
    <source>
        <dbReference type="Google" id="ProtNLM"/>
    </source>
</evidence>
<reference evidence="1 2" key="1">
    <citation type="submission" date="2006-02" db="EMBL/GenBank/DDBJ databases">
        <authorList>
            <person name="Amann R."/>
            <person name="Ferriera S."/>
            <person name="Johnson J."/>
            <person name="Kravitz S."/>
            <person name="Halpern A."/>
            <person name="Remington K."/>
            <person name="Beeson K."/>
            <person name="Tran B."/>
            <person name="Rogers Y.-H."/>
            <person name="Friedman R."/>
            <person name="Venter J.C."/>
        </authorList>
    </citation>
    <scope>NUCLEOTIDE SEQUENCE [LARGE SCALE GENOMIC DNA]</scope>
    <source>
        <strain evidence="1 2">DSM 3645</strain>
    </source>
</reference>
<protein>
    <recommendedName>
        <fullName evidence="3">DNA-binding protein</fullName>
    </recommendedName>
</protein>
<name>A3ZUY9_9BACT</name>
<dbReference type="STRING" id="314230.DSM3645_24490"/>
<dbReference type="AlphaFoldDB" id="A3ZUY9"/>